<dbReference type="InterPro" id="IPR051459">
    <property type="entry name" value="Cytochrome_c-type_DH"/>
</dbReference>
<keyword evidence="3 4" id="KW-0408">Iron</keyword>
<organism evidence="7 8">
    <name type="scientific">Rhizobium etli 8C-3</name>
    <dbReference type="NCBI Taxonomy" id="538025"/>
    <lineage>
        <taxon>Bacteria</taxon>
        <taxon>Pseudomonadati</taxon>
        <taxon>Pseudomonadota</taxon>
        <taxon>Alphaproteobacteria</taxon>
        <taxon>Hyphomicrobiales</taxon>
        <taxon>Rhizobiaceae</taxon>
        <taxon>Rhizobium/Agrobacterium group</taxon>
        <taxon>Rhizobium</taxon>
    </lineage>
</organism>
<keyword evidence="5" id="KW-0732">Signal</keyword>
<evidence type="ECO:0000256" key="5">
    <source>
        <dbReference type="SAM" id="SignalP"/>
    </source>
</evidence>
<keyword evidence="2 4" id="KW-0479">Metal-binding</keyword>
<dbReference type="Proteomes" id="UP000185109">
    <property type="component" value="Chromosome"/>
</dbReference>
<dbReference type="PANTHER" id="PTHR35008">
    <property type="entry name" value="BLL4482 PROTEIN-RELATED"/>
    <property type="match status" value="1"/>
</dbReference>
<dbReference type="InterPro" id="IPR036909">
    <property type="entry name" value="Cyt_c-like_dom_sf"/>
</dbReference>
<dbReference type="GO" id="GO:0009055">
    <property type="term" value="F:electron transfer activity"/>
    <property type="evidence" value="ECO:0007669"/>
    <property type="project" value="InterPro"/>
</dbReference>
<sequence length="176" mass="18969">MFRLSARFAFLAAYAMCLQPSMAAAADDTKTARGEYLVRIGGCNDCHTPGYFFGKPDSSRFLGGSDVGFEIPGEGVFVGRNITPDKETGIGSWTREQIVTAIQTGQRPDGRTLAPIMPWHVFAELTEEDVTSIAAFLQGLKPVSHQIPGPFKPGEKVSTFMFRILPPGETAAAAPN</sequence>
<name>A0A1L5NYX8_RHIET</name>
<proteinExistence type="predicted"/>
<gene>
    <name evidence="7" type="ORF">AM571_CH00269</name>
</gene>
<dbReference type="RefSeq" id="WP_074059850.1">
    <property type="nucleotide sequence ID" value="NZ_CP017241.1"/>
</dbReference>
<reference evidence="7 8" key="1">
    <citation type="submission" date="2016-09" db="EMBL/GenBank/DDBJ databases">
        <title>The complete genome sequences of Rhizobium gallicum, symbiovars gallicum and phaseoli, symbionts associated to common bean (Phaseolus vulgaris).</title>
        <authorList>
            <person name="Bustos P."/>
            <person name="Santamaria R.I."/>
            <person name="Perez-Carrascal O.M."/>
            <person name="Juarez S."/>
            <person name="Lozano L."/>
            <person name="Martinez-Flores I."/>
            <person name="Martinez-Romero E."/>
            <person name="Cevallos M."/>
            <person name="Romero D."/>
            <person name="Davila G."/>
            <person name="Gonzalez V."/>
        </authorList>
    </citation>
    <scope>NUCLEOTIDE SEQUENCE [LARGE SCALE GENOMIC DNA]</scope>
    <source>
        <strain evidence="7 8">8C-3</strain>
    </source>
</reference>
<dbReference type="GO" id="GO:0046872">
    <property type="term" value="F:metal ion binding"/>
    <property type="evidence" value="ECO:0007669"/>
    <property type="project" value="UniProtKB-KW"/>
</dbReference>
<feature type="chain" id="PRO_5012318044" evidence="5">
    <location>
        <begin position="26"/>
        <end position="176"/>
    </location>
</feature>
<dbReference type="GO" id="GO:0020037">
    <property type="term" value="F:heme binding"/>
    <property type="evidence" value="ECO:0007669"/>
    <property type="project" value="InterPro"/>
</dbReference>
<dbReference type="PANTHER" id="PTHR35008:SF4">
    <property type="entry name" value="BLL4482 PROTEIN"/>
    <property type="match status" value="1"/>
</dbReference>
<evidence type="ECO:0000313" key="8">
    <source>
        <dbReference type="Proteomes" id="UP000185109"/>
    </source>
</evidence>
<dbReference type="SUPFAM" id="SSF46626">
    <property type="entry name" value="Cytochrome c"/>
    <property type="match status" value="1"/>
</dbReference>
<dbReference type="EMBL" id="CP017241">
    <property type="protein sequence ID" value="APO73124.1"/>
    <property type="molecule type" value="Genomic_DNA"/>
</dbReference>
<protein>
    <submittedName>
        <fullName evidence="7">Cytochrome-c domain-containing protein</fullName>
    </submittedName>
</protein>
<keyword evidence="1 4" id="KW-0349">Heme</keyword>
<accession>A0A1L5NYX8</accession>
<dbReference type="InterPro" id="IPR009056">
    <property type="entry name" value="Cyt_c-like_dom"/>
</dbReference>
<dbReference type="AlphaFoldDB" id="A0A1L5NYX8"/>
<evidence type="ECO:0000313" key="7">
    <source>
        <dbReference type="EMBL" id="APO73124.1"/>
    </source>
</evidence>
<feature type="signal peptide" evidence="5">
    <location>
        <begin position="1"/>
        <end position="25"/>
    </location>
</feature>
<evidence type="ECO:0000256" key="2">
    <source>
        <dbReference type="ARBA" id="ARBA00022723"/>
    </source>
</evidence>
<feature type="domain" description="Cytochrome c" evidence="6">
    <location>
        <begin position="29"/>
        <end position="141"/>
    </location>
</feature>
<evidence type="ECO:0000256" key="3">
    <source>
        <dbReference type="ARBA" id="ARBA00023004"/>
    </source>
</evidence>
<dbReference type="PROSITE" id="PS51007">
    <property type="entry name" value="CYTC"/>
    <property type="match status" value="1"/>
</dbReference>
<evidence type="ECO:0000256" key="1">
    <source>
        <dbReference type="ARBA" id="ARBA00022617"/>
    </source>
</evidence>
<evidence type="ECO:0000256" key="4">
    <source>
        <dbReference type="PROSITE-ProRule" id="PRU00433"/>
    </source>
</evidence>
<dbReference type="Gene3D" id="1.10.760.10">
    <property type="entry name" value="Cytochrome c-like domain"/>
    <property type="match status" value="1"/>
</dbReference>
<evidence type="ECO:0000259" key="6">
    <source>
        <dbReference type="PROSITE" id="PS51007"/>
    </source>
</evidence>